<accession>A0ABW8WQ44</accession>
<organism evidence="2 3">
    <name type="scientific">Scytonema tolypothrichoides VB-61278_2</name>
    <dbReference type="NCBI Taxonomy" id="3232314"/>
    <lineage>
        <taxon>Bacteria</taxon>
        <taxon>Bacillati</taxon>
        <taxon>Cyanobacteriota</taxon>
        <taxon>Cyanophyceae</taxon>
        <taxon>Nostocales</taxon>
        <taxon>Scytonemataceae</taxon>
        <taxon>Scytonema</taxon>
    </lineage>
</organism>
<dbReference type="InterPro" id="IPR036366">
    <property type="entry name" value="PGBDSf"/>
</dbReference>
<keyword evidence="3" id="KW-1185">Reference proteome</keyword>
<feature type="domain" description="Peptidoglycan binding-like" evidence="1">
    <location>
        <begin position="162"/>
        <end position="200"/>
    </location>
</feature>
<dbReference type="InterPro" id="IPR036365">
    <property type="entry name" value="PGBD-like_sf"/>
</dbReference>
<protein>
    <submittedName>
        <fullName evidence="2">Peptidoglycan-binding protein</fullName>
    </submittedName>
</protein>
<dbReference type="Pfam" id="PF01471">
    <property type="entry name" value="PG_binding_1"/>
    <property type="match status" value="2"/>
</dbReference>
<gene>
    <name evidence="2" type="ORF">AB0759_21390</name>
</gene>
<dbReference type="EMBL" id="JBFQGM010000008">
    <property type="protein sequence ID" value="MFL9463165.1"/>
    <property type="molecule type" value="Genomic_DNA"/>
</dbReference>
<sequence length="362" mass="41259">MEYLVYSLMDSAYAEATVEDEFSLPEFKLTLDWKKVFKSTWLTYATATALFAILAQAQVVSAAYSGPGRYYVSTNGSCLNIRTGPSTYYSRVACYRNGSRLPNVRGYTRGFARLSTGYFASTRWIARRPGSGYTPGLGVGGRVLSLGSQGSGVRRVQRILGITPTGYYGTATARAVRNFQQNNGIYPVDGRVGPETRRALNQYGSTGYGSNYNDDYLYSNRDRYNDDYLYSNRDRYNDDYLYSNRDRYDDDYLYSNRDRYDDDYLYSNLNRYYDDNYLNRNRDIYNNNYSYNSDYNIGGRDVLARGSRGNAVREIQRYLGVQVTGNYNRATERAVRNFQARNGLPVTGVVDSNTRLFLGLSG</sequence>
<evidence type="ECO:0000259" key="1">
    <source>
        <dbReference type="Pfam" id="PF01471"/>
    </source>
</evidence>
<reference evidence="2 3" key="1">
    <citation type="submission" date="2024-07" db="EMBL/GenBank/DDBJ databases">
        <authorList>
            <person name="Tripathy S."/>
        </authorList>
    </citation>
    <scope>NUCLEOTIDE SEQUENCE [LARGE SCALE GENOMIC DNA]</scope>
    <source>
        <strain evidence="2 3">VB-61278_2</strain>
    </source>
</reference>
<evidence type="ECO:0000313" key="3">
    <source>
        <dbReference type="Proteomes" id="UP001628874"/>
    </source>
</evidence>
<dbReference type="SUPFAM" id="SSF47090">
    <property type="entry name" value="PGBD-like"/>
    <property type="match status" value="2"/>
</dbReference>
<comment type="caution">
    <text evidence="2">The sequence shown here is derived from an EMBL/GenBank/DDBJ whole genome shotgun (WGS) entry which is preliminary data.</text>
</comment>
<dbReference type="RefSeq" id="WP_082051910.1">
    <property type="nucleotide sequence ID" value="NZ_JBFQGM010000008.1"/>
</dbReference>
<name>A0ABW8WQ44_9CYAN</name>
<feature type="domain" description="Peptidoglycan binding-like" evidence="1">
    <location>
        <begin position="309"/>
        <end position="355"/>
    </location>
</feature>
<dbReference type="Proteomes" id="UP001628874">
    <property type="component" value="Unassembled WGS sequence"/>
</dbReference>
<dbReference type="Gene3D" id="1.10.101.10">
    <property type="entry name" value="PGBD-like superfamily/PGBD"/>
    <property type="match status" value="2"/>
</dbReference>
<evidence type="ECO:0000313" key="2">
    <source>
        <dbReference type="EMBL" id="MFL9463165.1"/>
    </source>
</evidence>
<dbReference type="InterPro" id="IPR002477">
    <property type="entry name" value="Peptidoglycan-bd-like"/>
</dbReference>
<proteinExistence type="predicted"/>